<reference evidence="2 3" key="1">
    <citation type="submission" date="2019-01" db="EMBL/GenBank/DDBJ databases">
        <title>Draft genome sequences of three monokaryotic isolates of the white-rot basidiomycete fungus Dichomitus squalens.</title>
        <authorList>
            <consortium name="DOE Joint Genome Institute"/>
            <person name="Lopez S.C."/>
            <person name="Andreopoulos B."/>
            <person name="Pangilinan J."/>
            <person name="Lipzen A."/>
            <person name="Riley R."/>
            <person name="Ahrendt S."/>
            <person name="Ng V."/>
            <person name="Barry K."/>
            <person name="Daum C."/>
            <person name="Grigoriev I.V."/>
            <person name="Hilden K.S."/>
            <person name="Makela M.R."/>
            <person name="de Vries R.P."/>
        </authorList>
    </citation>
    <scope>NUCLEOTIDE SEQUENCE [LARGE SCALE GENOMIC DNA]</scope>
    <source>
        <strain evidence="2 3">CBS 464.89</strain>
    </source>
</reference>
<evidence type="ECO:0000313" key="2">
    <source>
        <dbReference type="EMBL" id="TBU65539.1"/>
    </source>
</evidence>
<dbReference type="AlphaFoldDB" id="A0A4Q9QCW3"/>
<sequence>MAEHGPPMVIDVHTPVSSFAIIYSDAEDSLQTIFTKLTQKAFTELHGKPVRAGYVKYEWNNSFYNLDDDTDFSVFAWRLKSSSRGHDSSLVMFLRDPEAPLPPSTEYRNASFYMFRPRPISSPPLGHDGVSVRSGKSRRSGTKEHKPEDDGVPNFKKEFEQFHSENGVRTIVGSIGPVNNGECRPYAVALPVFLLRLLTSSVPGCSVVVFWASRAVRMLLKSGYRYVYISRKFAIKHEFIPRDAAPGHYGYSGLVNLGKWPITVGRTRSTHSVYLSEETHFDVILGRSFVEHRQIKFDPVDPTDVVCQDTGEKIDCEIVILRDGRGQIVLVS</sequence>
<evidence type="ECO:0000313" key="3">
    <source>
        <dbReference type="Proteomes" id="UP000292082"/>
    </source>
</evidence>
<evidence type="ECO:0000256" key="1">
    <source>
        <dbReference type="SAM" id="MobiDB-lite"/>
    </source>
</evidence>
<dbReference type="EMBL" id="ML145084">
    <property type="protein sequence ID" value="TBU65539.1"/>
    <property type="molecule type" value="Genomic_DNA"/>
</dbReference>
<dbReference type="STRING" id="114155.A0A4Q9QCW3"/>
<proteinExistence type="predicted"/>
<organism evidence="2 3">
    <name type="scientific">Dichomitus squalens</name>
    <dbReference type="NCBI Taxonomy" id="114155"/>
    <lineage>
        <taxon>Eukaryota</taxon>
        <taxon>Fungi</taxon>
        <taxon>Dikarya</taxon>
        <taxon>Basidiomycota</taxon>
        <taxon>Agaricomycotina</taxon>
        <taxon>Agaricomycetes</taxon>
        <taxon>Polyporales</taxon>
        <taxon>Polyporaceae</taxon>
        <taxon>Dichomitus</taxon>
    </lineage>
</organism>
<keyword evidence="3" id="KW-1185">Reference proteome</keyword>
<feature type="compositionally biased region" description="Basic and acidic residues" evidence="1">
    <location>
        <begin position="141"/>
        <end position="154"/>
    </location>
</feature>
<dbReference type="Proteomes" id="UP000292082">
    <property type="component" value="Unassembled WGS sequence"/>
</dbReference>
<feature type="region of interest" description="Disordered" evidence="1">
    <location>
        <begin position="123"/>
        <end position="154"/>
    </location>
</feature>
<protein>
    <submittedName>
        <fullName evidence="2">Uncharacterized protein</fullName>
    </submittedName>
</protein>
<gene>
    <name evidence="2" type="ORF">BD310DRAFT_1033855</name>
</gene>
<accession>A0A4Q9QCW3</accession>
<name>A0A4Q9QCW3_9APHY</name>